<dbReference type="GO" id="GO:0046872">
    <property type="term" value="F:metal ion binding"/>
    <property type="evidence" value="ECO:0007669"/>
    <property type="project" value="UniProtKB-KW"/>
</dbReference>
<reference evidence="14" key="1">
    <citation type="submission" date="2020-03" db="EMBL/GenBank/DDBJ databases">
        <title>Transcriptomic Profiling of the Digestive Tract of the Rat Flea, Xenopsylla cheopis, Following Blood Feeding and Infection with Yersinia pestis.</title>
        <authorList>
            <person name="Bland D.M."/>
            <person name="Martens C.A."/>
            <person name="Virtaneva K."/>
            <person name="Kanakabandi K."/>
            <person name="Long D."/>
            <person name="Rosenke R."/>
            <person name="Saturday G.A."/>
            <person name="Hoyt F.H."/>
            <person name="Bruno D.P."/>
            <person name="Ribeiro J.M.C."/>
            <person name="Hinnebusch J."/>
        </authorList>
    </citation>
    <scope>NUCLEOTIDE SEQUENCE</scope>
</reference>
<keyword evidence="6 13" id="KW-0963">Cytoplasm</keyword>
<sequence>MESKGKLLLLFDVDGTLTAPRCVITHEMEQFILKEIKPRATIGIVGGSDLNKMKEQMNGEEVLKNFDYVFPENGLIQIKNGVETGRVSIQTQVGEEKLQEFINYVLKYMSELKLPFKRGTFIEFRAGMFNICPVGRSCTMEERHQFAEYDSKHRVRAKFIEALHKQFPDLGFTYSIGGQISFDAFPRGWDKTYCLQFLTEYPEIHFFGDKTDKGGNDHEIYYHPKTIGHKVTSPDDTKNQLKELFNLS</sequence>
<dbReference type="SFLD" id="SFLDG01140">
    <property type="entry name" value="C2.B:_Phosphomannomutase_and_P"/>
    <property type="match status" value="1"/>
</dbReference>
<feature type="binding site" evidence="12">
    <location>
        <position position="14"/>
    </location>
    <ligand>
        <name>Mg(2+)</name>
        <dbReference type="ChEBI" id="CHEBI:18420"/>
        <label>1</label>
    </ligand>
</feature>
<dbReference type="EMBL" id="GIIL01000439">
    <property type="protein sequence ID" value="NOV44165.1"/>
    <property type="molecule type" value="Transcribed_RNA"/>
</dbReference>
<dbReference type="GO" id="GO:0005829">
    <property type="term" value="C:cytosol"/>
    <property type="evidence" value="ECO:0007669"/>
    <property type="project" value="TreeGrafter"/>
</dbReference>
<keyword evidence="8 12" id="KW-0460">Magnesium</keyword>
<dbReference type="Gene3D" id="3.40.50.1000">
    <property type="entry name" value="HAD superfamily/HAD-like"/>
    <property type="match status" value="1"/>
</dbReference>
<evidence type="ECO:0000256" key="4">
    <source>
        <dbReference type="ARBA" id="ARBA00011738"/>
    </source>
</evidence>
<evidence type="ECO:0000256" key="5">
    <source>
        <dbReference type="ARBA" id="ARBA00012730"/>
    </source>
</evidence>
<feature type="binding site" evidence="11">
    <location>
        <position position="183"/>
    </location>
    <ligand>
        <name>alpha-D-mannose 1-phosphate</name>
        <dbReference type="ChEBI" id="CHEBI:58409"/>
    </ligand>
</feature>
<feature type="binding site" evidence="11">
    <location>
        <position position="21"/>
    </location>
    <ligand>
        <name>alpha-D-mannose 1-phosphate</name>
        <dbReference type="ChEBI" id="CHEBI:58409"/>
    </ligand>
</feature>
<comment type="function">
    <text evidence="13">Involved in the synthesis of the GDP-mannose and dolichol-phosphate-mannose required for a number of critical mannosyl transfer reactions.</text>
</comment>
<evidence type="ECO:0000256" key="7">
    <source>
        <dbReference type="ARBA" id="ARBA00022723"/>
    </source>
</evidence>
<organism evidence="14">
    <name type="scientific">Xenopsylla cheopis</name>
    <name type="common">Oriental rat flea</name>
    <name type="synonym">Pulex cheopis</name>
    <dbReference type="NCBI Taxonomy" id="163159"/>
    <lineage>
        <taxon>Eukaryota</taxon>
        <taxon>Metazoa</taxon>
        <taxon>Ecdysozoa</taxon>
        <taxon>Arthropoda</taxon>
        <taxon>Hexapoda</taxon>
        <taxon>Insecta</taxon>
        <taxon>Pterygota</taxon>
        <taxon>Neoptera</taxon>
        <taxon>Endopterygota</taxon>
        <taxon>Siphonaptera</taxon>
        <taxon>Pulicidae</taxon>
        <taxon>Xenopsyllinae</taxon>
        <taxon>Xenopsylla</taxon>
    </lineage>
</organism>
<feature type="binding site" evidence="12">
    <location>
        <position position="12"/>
    </location>
    <ligand>
        <name>Mg(2+)</name>
        <dbReference type="ChEBI" id="CHEBI:18420"/>
        <label>1</label>
    </ligand>
</feature>
<dbReference type="GO" id="GO:0006487">
    <property type="term" value="P:protein N-linked glycosylation"/>
    <property type="evidence" value="ECO:0007669"/>
    <property type="project" value="TreeGrafter"/>
</dbReference>
<feature type="binding site" evidence="11">
    <location>
        <position position="181"/>
    </location>
    <ligand>
        <name>alpha-D-mannose 1-phosphate</name>
        <dbReference type="ChEBI" id="CHEBI:58409"/>
    </ligand>
</feature>
<feature type="active site" description="Nucleophile" evidence="10">
    <location>
        <position position="12"/>
    </location>
</feature>
<dbReference type="InterPro" id="IPR043169">
    <property type="entry name" value="PMM_cap"/>
</dbReference>
<keyword evidence="9 13" id="KW-0413">Isomerase</keyword>
<dbReference type="InterPro" id="IPR023214">
    <property type="entry name" value="HAD_sf"/>
</dbReference>
<evidence type="ECO:0000256" key="9">
    <source>
        <dbReference type="ARBA" id="ARBA00023235"/>
    </source>
</evidence>
<comment type="subcellular location">
    <subcellularLocation>
        <location evidence="1 13">Cytoplasm</location>
    </subcellularLocation>
</comment>
<feature type="active site" description="Proton donor/acceptor" evidence="10">
    <location>
        <position position="14"/>
    </location>
</feature>
<dbReference type="InterPro" id="IPR006379">
    <property type="entry name" value="HAD-SF_hydro_IIB"/>
</dbReference>
<dbReference type="SFLD" id="SFLDF00445">
    <property type="entry name" value="alpha-phosphomannomutase"/>
    <property type="match status" value="1"/>
</dbReference>
<evidence type="ECO:0000256" key="13">
    <source>
        <dbReference type="RuleBase" id="RU361118"/>
    </source>
</evidence>
<dbReference type="UniPathway" id="UPA00126">
    <property type="reaction ID" value="UER00424"/>
</dbReference>
<keyword evidence="7 12" id="KW-0479">Metal-binding</keyword>
<accession>A0A6M2DD85</accession>
<comment type="pathway">
    <text evidence="2 13">Nucleotide-sugar biosynthesis; GDP-alpha-D-mannose biosynthesis; alpha-D-mannose 1-phosphate from D-fructose 6-phosphate: step 2/2.</text>
</comment>
<dbReference type="GO" id="GO:0004615">
    <property type="term" value="F:phosphomannomutase activity"/>
    <property type="evidence" value="ECO:0007669"/>
    <property type="project" value="UniProtKB-EC"/>
</dbReference>
<protein>
    <recommendedName>
        <fullName evidence="5 13">Phosphomannomutase</fullName>
        <ecNumber evidence="5 13">5.4.2.8</ecNumber>
    </recommendedName>
</protein>
<dbReference type="EC" id="5.4.2.8" evidence="5 13"/>
<evidence type="ECO:0000256" key="11">
    <source>
        <dbReference type="PIRSR" id="PIRSR605002-2"/>
    </source>
</evidence>
<dbReference type="AlphaFoldDB" id="A0A6M2DD85"/>
<comment type="similarity">
    <text evidence="3 13">Belongs to the eukaryotic PMM family.</text>
</comment>
<feature type="binding site" evidence="12">
    <location>
        <position position="221"/>
    </location>
    <ligand>
        <name>Mg(2+)</name>
        <dbReference type="ChEBI" id="CHEBI:18420"/>
        <label>1</label>
    </ligand>
</feature>
<dbReference type="PANTHER" id="PTHR10466">
    <property type="entry name" value="PHOSPHOMANNOMUTASE"/>
    <property type="match status" value="1"/>
</dbReference>
<dbReference type="SFLD" id="SFLDG01143">
    <property type="entry name" value="C2.B.3:_Phosphomannomutase_Lik"/>
    <property type="match status" value="1"/>
</dbReference>
<evidence type="ECO:0000256" key="2">
    <source>
        <dbReference type="ARBA" id="ARBA00004699"/>
    </source>
</evidence>
<dbReference type="SUPFAM" id="SSF56784">
    <property type="entry name" value="HAD-like"/>
    <property type="match status" value="1"/>
</dbReference>
<evidence type="ECO:0000256" key="12">
    <source>
        <dbReference type="PIRSR" id="PIRSR605002-3"/>
    </source>
</evidence>
<dbReference type="InterPro" id="IPR005002">
    <property type="entry name" value="PMM"/>
</dbReference>
<dbReference type="NCBIfam" id="TIGR01484">
    <property type="entry name" value="HAD-SF-IIB"/>
    <property type="match status" value="1"/>
</dbReference>
<dbReference type="CDD" id="cd02585">
    <property type="entry name" value="HAD_PMM"/>
    <property type="match status" value="1"/>
</dbReference>
<dbReference type="FunFam" id="3.30.1240.20:FF:000001">
    <property type="entry name" value="Phosphomannomutase"/>
    <property type="match status" value="1"/>
</dbReference>
<comment type="cofactor">
    <cofactor evidence="12">
        <name>Mg(2+)</name>
        <dbReference type="ChEBI" id="CHEBI:18420"/>
    </cofactor>
</comment>
<dbReference type="GO" id="GO:0009298">
    <property type="term" value="P:GDP-mannose biosynthetic process"/>
    <property type="evidence" value="ECO:0007669"/>
    <property type="project" value="UniProtKB-UniPathway"/>
</dbReference>
<dbReference type="Pfam" id="PF03332">
    <property type="entry name" value="PMM"/>
    <property type="match status" value="1"/>
</dbReference>
<evidence type="ECO:0000313" key="14">
    <source>
        <dbReference type="EMBL" id="NOV44165.1"/>
    </source>
</evidence>
<proteinExistence type="inferred from homology"/>
<comment type="catalytic activity">
    <reaction evidence="13">
        <text>alpha-D-mannose 1-phosphate = D-mannose 6-phosphate</text>
        <dbReference type="Rhea" id="RHEA:11140"/>
        <dbReference type="ChEBI" id="CHEBI:58409"/>
        <dbReference type="ChEBI" id="CHEBI:58735"/>
        <dbReference type="EC" id="5.4.2.8"/>
    </reaction>
</comment>
<evidence type="ECO:0000256" key="1">
    <source>
        <dbReference type="ARBA" id="ARBA00004496"/>
    </source>
</evidence>
<dbReference type="InterPro" id="IPR036412">
    <property type="entry name" value="HAD-like_sf"/>
</dbReference>
<comment type="subunit">
    <text evidence="4 13">Homodimer.</text>
</comment>
<dbReference type="GO" id="GO:0006013">
    <property type="term" value="P:mannose metabolic process"/>
    <property type="evidence" value="ECO:0007669"/>
    <property type="project" value="TreeGrafter"/>
</dbReference>
<evidence type="ECO:0000256" key="6">
    <source>
        <dbReference type="ARBA" id="ARBA00022490"/>
    </source>
</evidence>
<feature type="binding site" evidence="11">
    <location>
        <position position="136"/>
    </location>
    <ligand>
        <name>alpha-D-mannose 1-phosphate</name>
        <dbReference type="ChEBI" id="CHEBI:58409"/>
    </ligand>
</feature>
<evidence type="ECO:0000256" key="8">
    <source>
        <dbReference type="ARBA" id="ARBA00022842"/>
    </source>
</evidence>
<feature type="binding site" evidence="12">
    <location>
        <position position="209"/>
    </location>
    <ligand>
        <name>Mg(2+)</name>
        <dbReference type="ChEBI" id="CHEBI:18420"/>
        <label>1</label>
    </ligand>
</feature>
<evidence type="ECO:0000256" key="3">
    <source>
        <dbReference type="ARBA" id="ARBA00009736"/>
    </source>
</evidence>
<dbReference type="Gene3D" id="3.30.1240.20">
    <property type="match status" value="1"/>
</dbReference>
<name>A0A6M2DD85_XENCH</name>
<dbReference type="SFLD" id="SFLDS00003">
    <property type="entry name" value="Haloacid_Dehalogenase"/>
    <property type="match status" value="1"/>
</dbReference>
<evidence type="ECO:0000256" key="10">
    <source>
        <dbReference type="PIRSR" id="PIRSR605002-1"/>
    </source>
</evidence>
<feature type="binding site" evidence="11">
    <location>
        <position position="125"/>
    </location>
    <ligand>
        <name>alpha-D-mannose 1-phosphate</name>
        <dbReference type="ChEBI" id="CHEBI:58409"/>
    </ligand>
</feature>
<dbReference type="PANTHER" id="PTHR10466:SF0">
    <property type="entry name" value="PHOSPHOMANNOMUTASE"/>
    <property type="match status" value="1"/>
</dbReference>
<feature type="binding site" evidence="11">
    <location>
        <position position="143"/>
    </location>
    <ligand>
        <name>alpha-D-mannose 1-phosphate</name>
        <dbReference type="ChEBI" id="CHEBI:58409"/>
    </ligand>
</feature>
<feature type="binding site" evidence="12">
    <location>
        <position position="226"/>
    </location>
    <ligand>
        <name>Mg(2+)</name>
        <dbReference type="ChEBI" id="CHEBI:18420"/>
        <label>1</label>
    </ligand>
</feature>